<gene>
    <name evidence="1" type="ORF">G6F50_016820</name>
</gene>
<organism evidence="1 2">
    <name type="scientific">Rhizopus delemar</name>
    <dbReference type="NCBI Taxonomy" id="936053"/>
    <lineage>
        <taxon>Eukaryota</taxon>
        <taxon>Fungi</taxon>
        <taxon>Fungi incertae sedis</taxon>
        <taxon>Mucoromycota</taxon>
        <taxon>Mucoromycotina</taxon>
        <taxon>Mucoromycetes</taxon>
        <taxon>Mucorales</taxon>
        <taxon>Mucorineae</taxon>
        <taxon>Rhizopodaceae</taxon>
        <taxon>Rhizopus</taxon>
    </lineage>
</organism>
<protein>
    <submittedName>
        <fullName evidence="1">Uncharacterized protein</fullName>
    </submittedName>
</protein>
<keyword evidence="2" id="KW-1185">Reference proteome</keyword>
<proteinExistence type="predicted"/>
<comment type="caution">
    <text evidence="1">The sequence shown here is derived from an EMBL/GenBank/DDBJ whole genome shotgun (WGS) entry which is preliminary data.</text>
</comment>
<accession>A0A9P6XSV0</accession>
<name>A0A9P6XSV0_9FUNG</name>
<dbReference type="EMBL" id="JAANIU010011179">
    <property type="protein sequence ID" value="KAG1531222.1"/>
    <property type="molecule type" value="Genomic_DNA"/>
</dbReference>
<sequence>MVQERTAECALEEVVAQHEFLGKLPQAQVVGGIAVVAHDQRAGVGPRDEAVVLAAVDLHLVLIEHVPQVTRDDALGQRARLDPPGT</sequence>
<dbReference type="Proteomes" id="UP000740926">
    <property type="component" value="Unassembled WGS sequence"/>
</dbReference>
<evidence type="ECO:0000313" key="2">
    <source>
        <dbReference type="Proteomes" id="UP000740926"/>
    </source>
</evidence>
<reference evidence="1 2" key="1">
    <citation type="journal article" date="2020" name="Microb. Genom.">
        <title>Genetic diversity of clinical and environmental Mucorales isolates obtained from an investigation of mucormycosis cases among solid organ transplant recipients.</title>
        <authorList>
            <person name="Nguyen M.H."/>
            <person name="Kaul D."/>
            <person name="Muto C."/>
            <person name="Cheng S.J."/>
            <person name="Richter R.A."/>
            <person name="Bruno V.M."/>
            <person name="Liu G."/>
            <person name="Beyhan S."/>
            <person name="Sundermann A.J."/>
            <person name="Mounaud S."/>
            <person name="Pasculle A.W."/>
            <person name="Nierman W.C."/>
            <person name="Driscoll E."/>
            <person name="Cumbie R."/>
            <person name="Clancy C.J."/>
            <person name="Dupont C.L."/>
        </authorList>
    </citation>
    <scope>NUCLEOTIDE SEQUENCE [LARGE SCALE GENOMIC DNA]</scope>
    <source>
        <strain evidence="1 2">GL24</strain>
    </source>
</reference>
<dbReference type="AlphaFoldDB" id="A0A9P6XSV0"/>
<evidence type="ECO:0000313" key="1">
    <source>
        <dbReference type="EMBL" id="KAG1531222.1"/>
    </source>
</evidence>